<evidence type="ECO:0000256" key="5">
    <source>
        <dbReference type="SAM" id="SignalP"/>
    </source>
</evidence>
<dbReference type="PANTHER" id="PTHR42978:SF6">
    <property type="entry name" value="QUORUM-QUENCHING LACTONASE YTNP-RELATED"/>
    <property type="match status" value="1"/>
</dbReference>
<reference evidence="7 8" key="1">
    <citation type="journal article" date="2011" name="Curr. Microbiol.">
        <title>Luteibacter jiangsuensis sp. nov.: a methamidophos-degrading bacterium isolated from a methamidophos-manufacturing factory.</title>
        <authorList>
            <person name="Wang L."/>
            <person name="Wang G.L."/>
            <person name="Li S.P."/>
            <person name="Jiang J.D."/>
        </authorList>
    </citation>
    <scope>NUCLEOTIDE SEQUENCE [LARGE SCALE GENOMIC DNA]</scope>
    <source>
        <strain evidence="7 8">CGMCC 1.10133</strain>
    </source>
</reference>
<keyword evidence="3" id="KW-0378">Hydrolase</keyword>
<dbReference type="RefSeq" id="WP_167124588.1">
    <property type="nucleotide sequence ID" value="NZ_JAAQQR010000003.1"/>
</dbReference>
<dbReference type="InterPro" id="IPR001279">
    <property type="entry name" value="Metallo-B-lactamas"/>
</dbReference>
<evidence type="ECO:0000256" key="1">
    <source>
        <dbReference type="ARBA" id="ARBA00007749"/>
    </source>
</evidence>
<keyword evidence="2" id="KW-0479">Metal-binding</keyword>
<dbReference type="CDD" id="cd07720">
    <property type="entry name" value="OPHC2-like_MBL-fold"/>
    <property type="match status" value="1"/>
</dbReference>
<name>A0ABX0Q2W4_9GAMM</name>
<keyword evidence="8" id="KW-1185">Reference proteome</keyword>
<comment type="similarity">
    <text evidence="1">Belongs to the metallo-beta-lactamase superfamily.</text>
</comment>
<dbReference type="Pfam" id="PF00753">
    <property type="entry name" value="Lactamase_B"/>
    <property type="match status" value="1"/>
</dbReference>
<evidence type="ECO:0000313" key="8">
    <source>
        <dbReference type="Proteomes" id="UP001429601"/>
    </source>
</evidence>
<dbReference type="SMART" id="SM00849">
    <property type="entry name" value="Lactamase_B"/>
    <property type="match status" value="1"/>
</dbReference>
<dbReference type="Proteomes" id="UP001429601">
    <property type="component" value="Unassembled WGS sequence"/>
</dbReference>
<feature type="chain" id="PRO_5045224521" evidence="5">
    <location>
        <begin position="31"/>
        <end position="338"/>
    </location>
</feature>
<dbReference type="SUPFAM" id="SSF56281">
    <property type="entry name" value="Metallo-hydrolase/oxidoreductase"/>
    <property type="match status" value="1"/>
</dbReference>
<evidence type="ECO:0000256" key="2">
    <source>
        <dbReference type="ARBA" id="ARBA00022723"/>
    </source>
</evidence>
<feature type="signal peptide" evidence="5">
    <location>
        <begin position="1"/>
        <end position="30"/>
    </location>
</feature>
<proteinExistence type="inferred from homology"/>
<protein>
    <submittedName>
        <fullName evidence="7">MBL fold metallo-hydrolase</fullName>
    </submittedName>
</protein>
<dbReference type="Gene3D" id="3.60.15.10">
    <property type="entry name" value="Ribonuclease Z/Hydroxyacylglutathione hydrolase-like"/>
    <property type="match status" value="1"/>
</dbReference>
<comment type="caution">
    <text evidence="7">The sequence shown here is derived from an EMBL/GenBank/DDBJ whole genome shotgun (WGS) entry which is preliminary data.</text>
</comment>
<dbReference type="PANTHER" id="PTHR42978">
    <property type="entry name" value="QUORUM-QUENCHING LACTONASE YTNP-RELATED-RELATED"/>
    <property type="match status" value="1"/>
</dbReference>
<evidence type="ECO:0000256" key="4">
    <source>
        <dbReference type="ARBA" id="ARBA00022833"/>
    </source>
</evidence>
<keyword evidence="4" id="KW-0862">Zinc</keyword>
<evidence type="ECO:0000259" key="6">
    <source>
        <dbReference type="SMART" id="SM00849"/>
    </source>
</evidence>
<dbReference type="InterPro" id="IPR051013">
    <property type="entry name" value="MBL_superfamily_lactonases"/>
</dbReference>
<keyword evidence="5" id="KW-0732">Signal</keyword>
<dbReference type="EMBL" id="JAAQQR010000003">
    <property type="protein sequence ID" value="NID04683.1"/>
    <property type="molecule type" value="Genomic_DNA"/>
</dbReference>
<evidence type="ECO:0000256" key="3">
    <source>
        <dbReference type="ARBA" id="ARBA00022801"/>
    </source>
</evidence>
<gene>
    <name evidence="7" type="ORF">HBF26_07280</name>
</gene>
<organism evidence="7 8">
    <name type="scientific">Luteibacter jiangsuensis</name>
    <dbReference type="NCBI Taxonomy" id="637577"/>
    <lineage>
        <taxon>Bacteria</taxon>
        <taxon>Pseudomonadati</taxon>
        <taxon>Pseudomonadota</taxon>
        <taxon>Gammaproteobacteria</taxon>
        <taxon>Lysobacterales</taxon>
        <taxon>Rhodanobacteraceae</taxon>
        <taxon>Luteibacter</taxon>
    </lineage>
</organism>
<sequence>MKCHFNSRAILLASLAVATGVPLIATDARAAAPLAGSQAPGYYRVMVGDIEVTAISDGTIDFPMDTLLVGESQVRIRSAYKEAFQKLPAESSMNQFLVNTGTKLVLVDAGAGIYLGPTLGNTVANLRAAGYTPEQVDEVVITHMHADHIGGLVHDGKRAFPNAVLRIAKADLAYWMNPANESGAPEGVRPSFTAAQEAIRPYIEAGKLQPFEGRTDIVPGVTALPAPGHTAGHTYYDIESRGARLLVMGDAVHSAAVQFRDPSVRIVWDSDDHAAENARKKLFAEAASKGYLVAGAHIPFPGIGHVTNAGEAGEYAFVPLTYSVNRRPNPPVSSGGTK</sequence>
<feature type="domain" description="Metallo-beta-lactamase" evidence="6">
    <location>
        <begin position="92"/>
        <end position="297"/>
    </location>
</feature>
<dbReference type="InterPro" id="IPR036866">
    <property type="entry name" value="RibonucZ/Hydroxyglut_hydro"/>
</dbReference>
<evidence type="ECO:0000313" key="7">
    <source>
        <dbReference type="EMBL" id="NID04683.1"/>
    </source>
</evidence>
<accession>A0ABX0Q2W4</accession>